<sequence length="167" mass="19862">MKKLFILILLFVNTLIANETKIELTTTYDEFQDVTWIEPNFDNYEGYPIIYAYIGHQNEEYWLRLVAQYKSSDWIFFEQLILLHNGIRKVIKFNYSQKTSKVVSGGIYEAIDIQVDADLLEYLEDYSLSTNSKLRFYGDKYYADRDIGEFELQALQVVINKYKELKK</sequence>
<protein>
    <submittedName>
        <fullName evidence="2">Uncharacterized protein</fullName>
    </submittedName>
</protein>
<feature type="signal peptide" evidence="1">
    <location>
        <begin position="1"/>
        <end position="17"/>
    </location>
</feature>
<evidence type="ECO:0000313" key="2">
    <source>
        <dbReference type="EMBL" id="TXJ42130.1"/>
    </source>
</evidence>
<keyword evidence="1" id="KW-0732">Signal</keyword>
<name>A0A5C8F0X3_BRAPL</name>
<dbReference type="AlphaFoldDB" id="A0A5C8F0X3"/>
<gene>
    <name evidence="2" type="ORF">EPJ72_05825</name>
</gene>
<reference evidence="2 3" key="1">
    <citation type="journal article" date="1992" name="Lakartidningen">
        <title>[Penicillin V and not amoxicillin is the first choice preparation in acute otitis].</title>
        <authorList>
            <person name="Kamme C."/>
            <person name="Lundgren K."/>
            <person name="Prellner K."/>
        </authorList>
    </citation>
    <scope>NUCLEOTIDE SEQUENCE [LARGE SCALE GENOMIC DNA]</scope>
    <source>
        <strain evidence="2 3">PC5538III-hc</strain>
    </source>
</reference>
<dbReference type="Proteomes" id="UP000323176">
    <property type="component" value="Unassembled WGS sequence"/>
</dbReference>
<dbReference type="OrthoDB" id="795031at2"/>
<evidence type="ECO:0000313" key="3">
    <source>
        <dbReference type="Proteomes" id="UP000323176"/>
    </source>
</evidence>
<evidence type="ECO:0000256" key="1">
    <source>
        <dbReference type="SAM" id="SignalP"/>
    </source>
</evidence>
<proteinExistence type="predicted"/>
<accession>A0A5C8F0X3</accession>
<dbReference type="EMBL" id="SAXY01000036">
    <property type="protein sequence ID" value="TXJ42130.1"/>
    <property type="molecule type" value="Genomic_DNA"/>
</dbReference>
<feature type="chain" id="PRO_5023003918" evidence="1">
    <location>
        <begin position="18"/>
        <end position="167"/>
    </location>
</feature>
<comment type="caution">
    <text evidence="2">The sequence shown here is derived from an EMBL/GenBank/DDBJ whole genome shotgun (WGS) entry which is preliminary data.</text>
</comment>
<organism evidence="2 3">
    <name type="scientific">Brachyspira pilosicoli</name>
    <name type="common">Serpulina pilosicoli</name>
    <dbReference type="NCBI Taxonomy" id="52584"/>
    <lineage>
        <taxon>Bacteria</taxon>
        <taxon>Pseudomonadati</taxon>
        <taxon>Spirochaetota</taxon>
        <taxon>Spirochaetia</taxon>
        <taxon>Brachyspirales</taxon>
        <taxon>Brachyspiraceae</taxon>
        <taxon>Brachyspira</taxon>
    </lineage>
</organism>